<organism evidence="2 3">
    <name type="scientific">Rhodopseudomonas palustris</name>
    <dbReference type="NCBI Taxonomy" id="1076"/>
    <lineage>
        <taxon>Bacteria</taxon>
        <taxon>Pseudomonadati</taxon>
        <taxon>Pseudomonadota</taxon>
        <taxon>Alphaproteobacteria</taxon>
        <taxon>Hyphomicrobiales</taxon>
        <taxon>Nitrobacteraceae</taxon>
        <taxon>Rhodopseudomonas</taxon>
    </lineage>
</organism>
<dbReference type="InterPro" id="IPR036046">
    <property type="entry name" value="Acylphosphatase-like_dom_sf"/>
</dbReference>
<dbReference type="AlphaFoldDB" id="A0A933RXQ8"/>
<evidence type="ECO:0000259" key="1">
    <source>
        <dbReference type="PROSITE" id="PS50925"/>
    </source>
</evidence>
<evidence type="ECO:0000313" key="2">
    <source>
        <dbReference type="EMBL" id="MBI5130600.1"/>
    </source>
</evidence>
<dbReference type="SUPFAM" id="SSF54975">
    <property type="entry name" value="Acylphosphatase/BLUF domain-like"/>
    <property type="match status" value="1"/>
</dbReference>
<dbReference type="Pfam" id="PF04940">
    <property type="entry name" value="BLUF"/>
    <property type="match status" value="1"/>
</dbReference>
<name>A0A933RXQ8_RHOPL</name>
<dbReference type="Gene3D" id="3.30.70.100">
    <property type="match status" value="1"/>
</dbReference>
<dbReference type="PROSITE" id="PS50925">
    <property type="entry name" value="BLUF"/>
    <property type="match status" value="1"/>
</dbReference>
<dbReference type="EMBL" id="JACRJB010000040">
    <property type="protein sequence ID" value="MBI5130600.1"/>
    <property type="molecule type" value="Genomic_DNA"/>
</dbReference>
<dbReference type="InterPro" id="IPR007024">
    <property type="entry name" value="BLUF_domain"/>
</dbReference>
<sequence length="146" mass="15979">MPARPYRCVYWSRQRIDGTPEQVATEIESILTAARRNNAQLGITGALAVGRGIFAQLLEGPRQAVETAFENIQRDERHGDVQVLAFGPAEQRAFPGWPMAYVEPSQIGSQPAASTSTAAVGSTHLEARRLLDIIDSLAVEPQPRRD</sequence>
<feature type="domain" description="BLUF" evidence="1">
    <location>
        <begin position="5"/>
        <end position="100"/>
    </location>
</feature>
<dbReference type="GO" id="GO:0009882">
    <property type="term" value="F:blue light photoreceptor activity"/>
    <property type="evidence" value="ECO:0007669"/>
    <property type="project" value="InterPro"/>
</dbReference>
<evidence type="ECO:0000313" key="3">
    <source>
        <dbReference type="Proteomes" id="UP000782519"/>
    </source>
</evidence>
<dbReference type="Proteomes" id="UP000782519">
    <property type="component" value="Unassembled WGS sequence"/>
</dbReference>
<gene>
    <name evidence="2" type="ORF">HZA66_14260</name>
</gene>
<reference evidence="2" key="1">
    <citation type="submission" date="2020-07" db="EMBL/GenBank/DDBJ databases">
        <title>Huge and variable diversity of episymbiotic CPR bacteria and DPANN archaea in groundwater ecosystems.</title>
        <authorList>
            <person name="He C.Y."/>
            <person name="Keren R."/>
            <person name="Whittaker M."/>
            <person name="Farag I.F."/>
            <person name="Doudna J."/>
            <person name="Cate J.H.D."/>
            <person name="Banfield J.F."/>
        </authorList>
    </citation>
    <scope>NUCLEOTIDE SEQUENCE</scope>
    <source>
        <strain evidence="2">NC_groundwater_1818_Pr3_B-0.1um_66_35</strain>
    </source>
</reference>
<dbReference type="GO" id="GO:0071949">
    <property type="term" value="F:FAD binding"/>
    <property type="evidence" value="ECO:0007669"/>
    <property type="project" value="InterPro"/>
</dbReference>
<dbReference type="SMART" id="SM01034">
    <property type="entry name" value="BLUF"/>
    <property type="match status" value="1"/>
</dbReference>
<protein>
    <submittedName>
        <fullName evidence="2">BLUF domain-containing protein</fullName>
    </submittedName>
</protein>
<accession>A0A933RXQ8</accession>
<proteinExistence type="predicted"/>
<comment type="caution">
    <text evidence="2">The sequence shown here is derived from an EMBL/GenBank/DDBJ whole genome shotgun (WGS) entry which is preliminary data.</text>
</comment>